<keyword evidence="3" id="KW-1185">Reference proteome</keyword>
<sequence>MKTTLEPSRSKDDDRTRRLESLLRSNFVIPHKLLLTRFSLSPKLSSSFFKLSNRLIKIVSSYKHRSRQRTQLLLLPPKAGTEPRSDADEDTPEPLRSKDLIE</sequence>
<dbReference type="EMBL" id="JANQDX010000004">
    <property type="protein sequence ID" value="KAL0925673.1"/>
    <property type="molecule type" value="Genomic_DNA"/>
</dbReference>
<proteinExistence type="predicted"/>
<feature type="compositionally biased region" description="Basic and acidic residues" evidence="1">
    <location>
        <begin position="93"/>
        <end position="102"/>
    </location>
</feature>
<evidence type="ECO:0000256" key="1">
    <source>
        <dbReference type="SAM" id="MobiDB-lite"/>
    </source>
</evidence>
<accession>A0ABD0VM35</accession>
<feature type="region of interest" description="Disordered" evidence="1">
    <location>
        <begin position="70"/>
        <end position="102"/>
    </location>
</feature>
<comment type="caution">
    <text evidence="2">The sequence shown here is derived from an EMBL/GenBank/DDBJ whole genome shotgun (WGS) entry which is preliminary data.</text>
</comment>
<dbReference type="AlphaFoldDB" id="A0ABD0VM35"/>
<gene>
    <name evidence="2" type="ORF">M5K25_004038</name>
</gene>
<reference evidence="2 3" key="1">
    <citation type="journal article" date="2024" name="Plant Biotechnol. J.">
        <title>Dendrobium thyrsiflorum genome and its molecular insights into genes involved in important horticultural traits.</title>
        <authorList>
            <person name="Chen B."/>
            <person name="Wang J.Y."/>
            <person name="Zheng P.J."/>
            <person name="Li K.L."/>
            <person name="Liang Y.M."/>
            <person name="Chen X.F."/>
            <person name="Zhang C."/>
            <person name="Zhao X."/>
            <person name="He X."/>
            <person name="Zhang G.Q."/>
            <person name="Liu Z.J."/>
            <person name="Xu Q."/>
        </authorList>
    </citation>
    <scope>NUCLEOTIDE SEQUENCE [LARGE SCALE GENOMIC DNA]</scope>
    <source>
        <strain evidence="2">GZMU011</strain>
    </source>
</reference>
<evidence type="ECO:0000313" key="3">
    <source>
        <dbReference type="Proteomes" id="UP001552299"/>
    </source>
</evidence>
<protein>
    <submittedName>
        <fullName evidence="2">Uncharacterized protein</fullName>
    </submittedName>
</protein>
<dbReference type="Proteomes" id="UP001552299">
    <property type="component" value="Unassembled WGS sequence"/>
</dbReference>
<organism evidence="2 3">
    <name type="scientific">Dendrobium thyrsiflorum</name>
    <name type="common">Pinecone-like raceme dendrobium</name>
    <name type="synonym">Orchid</name>
    <dbReference type="NCBI Taxonomy" id="117978"/>
    <lineage>
        <taxon>Eukaryota</taxon>
        <taxon>Viridiplantae</taxon>
        <taxon>Streptophyta</taxon>
        <taxon>Embryophyta</taxon>
        <taxon>Tracheophyta</taxon>
        <taxon>Spermatophyta</taxon>
        <taxon>Magnoliopsida</taxon>
        <taxon>Liliopsida</taxon>
        <taxon>Asparagales</taxon>
        <taxon>Orchidaceae</taxon>
        <taxon>Epidendroideae</taxon>
        <taxon>Malaxideae</taxon>
        <taxon>Dendrobiinae</taxon>
        <taxon>Dendrobium</taxon>
    </lineage>
</organism>
<evidence type="ECO:0000313" key="2">
    <source>
        <dbReference type="EMBL" id="KAL0925673.1"/>
    </source>
</evidence>
<name>A0ABD0VM35_DENTH</name>